<evidence type="ECO:0000313" key="2">
    <source>
        <dbReference type="Proteomes" id="UP000281553"/>
    </source>
</evidence>
<reference evidence="1 2" key="1">
    <citation type="submission" date="2018-11" db="EMBL/GenBank/DDBJ databases">
        <authorList>
            <consortium name="Pathogen Informatics"/>
        </authorList>
    </citation>
    <scope>NUCLEOTIDE SEQUENCE [LARGE SCALE GENOMIC DNA]</scope>
</reference>
<name>A0A3P7NHG9_DIBLA</name>
<evidence type="ECO:0000313" key="1">
    <source>
        <dbReference type="EMBL" id="VDN36503.1"/>
    </source>
</evidence>
<gene>
    <name evidence="1" type="ORF">DILT_LOCUS17051</name>
</gene>
<sequence>MVTEPALTQFALDLAECEKFAQSEPVPGIDKSILVLIFQELSQLLDLIKKEDWAVYFANHNKPTGELLYTTSTLTVYHLAHLSVCVFYFNSNRLLFIPSFCPCQENHLYTTEAGGFIELVTKDSQLFEDIKANF</sequence>
<organism evidence="1 2">
    <name type="scientific">Dibothriocephalus latus</name>
    <name type="common">Fish tapeworm</name>
    <name type="synonym">Diphyllobothrium latum</name>
    <dbReference type="NCBI Taxonomy" id="60516"/>
    <lineage>
        <taxon>Eukaryota</taxon>
        <taxon>Metazoa</taxon>
        <taxon>Spiralia</taxon>
        <taxon>Lophotrochozoa</taxon>
        <taxon>Platyhelminthes</taxon>
        <taxon>Cestoda</taxon>
        <taxon>Eucestoda</taxon>
        <taxon>Diphyllobothriidea</taxon>
        <taxon>Diphyllobothriidae</taxon>
        <taxon>Dibothriocephalus</taxon>
    </lineage>
</organism>
<protein>
    <submittedName>
        <fullName evidence="1">Uncharacterized protein</fullName>
    </submittedName>
</protein>
<keyword evidence="2" id="KW-1185">Reference proteome</keyword>
<dbReference type="InterPro" id="IPR042044">
    <property type="entry name" value="EXOC6PINT-1/Sec15/Tip20_C_dom2"/>
</dbReference>
<dbReference type="AlphaFoldDB" id="A0A3P7NHG9"/>
<dbReference type="OrthoDB" id="6273527at2759"/>
<dbReference type="EMBL" id="UYRU01089015">
    <property type="protein sequence ID" value="VDN36503.1"/>
    <property type="molecule type" value="Genomic_DNA"/>
</dbReference>
<dbReference type="Proteomes" id="UP000281553">
    <property type="component" value="Unassembled WGS sequence"/>
</dbReference>
<proteinExistence type="predicted"/>
<accession>A0A3P7NHG9</accession>
<dbReference type="Gene3D" id="1.20.58.670">
    <property type="entry name" value="Dsl1p vesicle tethering complex, Tip20p subunit, domain D"/>
    <property type="match status" value="1"/>
</dbReference>